<reference evidence="6 7" key="1">
    <citation type="submission" date="2021-01" db="EMBL/GenBank/DDBJ databases">
        <title>FDA dAtabase for Regulatory Grade micrObial Sequences (FDA-ARGOS): Supporting development and validation of Infectious Disease Dx tests.</title>
        <authorList>
            <person name="Nelson B."/>
            <person name="Plummer A."/>
            <person name="Tallon L."/>
            <person name="Sadzewicz L."/>
            <person name="Zhao X."/>
            <person name="Boylan J."/>
            <person name="Ott S."/>
            <person name="Bowen H."/>
            <person name="Vavikolanu K."/>
            <person name="Mehta A."/>
            <person name="Aluvathingal J."/>
            <person name="Nadendla S."/>
            <person name="Myers T."/>
            <person name="Yan Y."/>
            <person name="Sichtig H."/>
        </authorList>
    </citation>
    <scope>NUCLEOTIDE SEQUENCE [LARGE SCALE GENOMIC DNA]</scope>
    <source>
        <strain evidence="6 7">FDAARGOS_1161</strain>
    </source>
</reference>
<keyword evidence="3 5" id="KW-1133">Transmembrane helix</keyword>
<keyword evidence="7" id="KW-1185">Reference proteome</keyword>
<comment type="subcellular location">
    <subcellularLocation>
        <location evidence="1">Membrane</location>
        <topology evidence="1">Multi-pass membrane protein</topology>
    </subcellularLocation>
</comment>
<evidence type="ECO:0000256" key="4">
    <source>
        <dbReference type="ARBA" id="ARBA00023136"/>
    </source>
</evidence>
<evidence type="ECO:0000256" key="3">
    <source>
        <dbReference type="ARBA" id="ARBA00022989"/>
    </source>
</evidence>
<feature type="transmembrane region" description="Helical" evidence="5">
    <location>
        <begin position="78"/>
        <end position="100"/>
    </location>
</feature>
<dbReference type="Proteomes" id="UP000595254">
    <property type="component" value="Chromosome"/>
</dbReference>
<dbReference type="PANTHER" id="PTHR43839:SF3">
    <property type="entry name" value="OLIGOPEPTIDE ABC TRANSPORTER, PERMEASE PROTEIN"/>
    <property type="match status" value="1"/>
</dbReference>
<evidence type="ECO:0000256" key="5">
    <source>
        <dbReference type="SAM" id="Phobius"/>
    </source>
</evidence>
<keyword evidence="2 5" id="KW-0812">Transmembrane</keyword>
<feature type="transmembrane region" description="Helical" evidence="5">
    <location>
        <begin position="112"/>
        <end position="135"/>
    </location>
</feature>
<dbReference type="GO" id="GO:0016020">
    <property type="term" value="C:membrane"/>
    <property type="evidence" value="ECO:0007669"/>
    <property type="project" value="UniProtKB-SubCell"/>
</dbReference>
<evidence type="ECO:0008006" key="8">
    <source>
        <dbReference type="Google" id="ProtNLM"/>
    </source>
</evidence>
<feature type="transmembrane region" description="Helical" evidence="5">
    <location>
        <begin position="141"/>
        <end position="160"/>
    </location>
</feature>
<dbReference type="EMBL" id="CP068053">
    <property type="protein sequence ID" value="QQT02460.1"/>
    <property type="molecule type" value="Genomic_DNA"/>
</dbReference>
<dbReference type="RefSeq" id="WP_040374436.1">
    <property type="nucleotide sequence ID" value="NZ_CP068053.1"/>
</dbReference>
<dbReference type="InterPro" id="IPR035906">
    <property type="entry name" value="MetI-like_sf"/>
</dbReference>
<name>A0A974NRE8_PERPY</name>
<feature type="transmembrane region" description="Helical" evidence="5">
    <location>
        <begin position="204"/>
        <end position="224"/>
    </location>
</feature>
<evidence type="ECO:0000256" key="2">
    <source>
        <dbReference type="ARBA" id="ARBA00022692"/>
    </source>
</evidence>
<dbReference type="AlphaFoldDB" id="A0A974NRE8"/>
<organism evidence="6 7">
    <name type="scientific">Peribacillus psychrosaccharolyticus</name>
    <name type="common">Bacillus psychrosaccharolyticus</name>
    <dbReference type="NCBI Taxonomy" id="1407"/>
    <lineage>
        <taxon>Bacteria</taxon>
        <taxon>Bacillati</taxon>
        <taxon>Bacillota</taxon>
        <taxon>Bacilli</taxon>
        <taxon>Bacillales</taxon>
        <taxon>Bacillaceae</taxon>
        <taxon>Peribacillus</taxon>
    </lineage>
</organism>
<evidence type="ECO:0000256" key="1">
    <source>
        <dbReference type="ARBA" id="ARBA00004141"/>
    </source>
</evidence>
<feature type="transmembrane region" description="Helical" evidence="5">
    <location>
        <begin position="7"/>
        <end position="27"/>
    </location>
</feature>
<dbReference type="KEGG" id="ppsr:I6J18_11845"/>
<dbReference type="PANTHER" id="PTHR43839">
    <property type="entry name" value="OPPC IN A BINDING PROTEIN-DEPENDENT TRANSPORT SYSTEM"/>
    <property type="match status" value="1"/>
</dbReference>
<dbReference type="SUPFAM" id="SSF161098">
    <property type="entry name" value="MetI-like"/>
    <property type="match status" value="1"/>
</dbReference>
<evidence type="ECO:0000313" key="6">
    <source>
        <dbReference type="EMBL" id="QQT02460.1"/>
    </source>
</evidence>
<protein>
    <recommendedName>
        <fullName evidence="8">ABC transmembrane type-1 domain-containing protein</fullName>
    </recommendedName>
</protein>
<feature type="transmembrane region" description="Helical" evidence="5">
    <location>
        <begin position="260"/>
        <end position="280"/>
    </location>
</feature>
<proteinExistence type="predicted"/>
<dbReference type="Gene3D" id="1.10.3720.10">
    <property type="entry name" value="MetI-like"/>
    <property type="match status" value="1"/>
</dbReference>
<evidence type="ECO:0000313" key="7">
    <source>
        <dbReference type="Proteomes" id="UP000595254"/>
    </source>
</evidence>
<keyword evidence="4 5" id="KW-0472">Membrane</keyword>
<gene>
    <name evidence="6" type="ORF">I6J18_11845</name>
</gene>
<sequence>MRKNVPLLIGICGCSVFMILAIAGPYLPGIDAKLTKRSYYPDFFSYPPFPPSQDFLLGTDREGRDVLSFLVIGTRNTLATVLGMSLSVFILAMILAVSAAHSKSINLILQAWNYLFSRVPVIFMVMFFSLLPLIVFSSQRILWMMGLIILFEVGKVAELMKKSIKHVQASTYYEAATVLGTGIKGMFTRYYWPLCSPQWLSYFFTHLGNMLFLIGQLGVFGIFLSQSLSQMENGAYMITNTAIEWPLYISNVLVDIDGAPWIPITAAVFIGTAMFSFFALSEGIRRKSRLEHQGWIERKGSLLKRFLSKFPKSKSA</sequence>
<accession>A0A974NRE8</accession>